<evidence type="ECO:0000313" key="2">
    <source>
        <dbReference type="Proteomes" id="UP000255528"/>
    </source>
</evidence>
<proteinExistence type="predicted"/>
<dbReference type="AlphaFoldDB" id="A0A381CAC0"/>
<sequence>MDYFEFIETVIFSRQRATLLDDDSFMELQVFLIKYHSDGDTIRKTGGCQKIRWNRPGMGKQGGVRVIYYVVEPDNRIFLLTVYAKNAKDDLTDTEKNTFKKLTEKLIIQKQIPLSSTVKALIWIKNFLTIW</sequence>
<reference evidence="1 2" key="1">
    <citation type="submission" date="2018-06" db="EMBL/GenBank/DDBJ databases">
        <authorList>
            <consortium name="Pathogen Informatics"/>
            <person name="Doyle S."/>
        </authorList>
    </citation>
    <scope>NUCLEOTIDE SEQUENCE [LARGE SCALE GENOMIC DNA]</scope>
    <source>
        <strain evidence="1 2">NCTC12119</strain>
    </source>
</reference>
<dbReference type="InterPro" id="IPR009387">
    <property type="entry name" value="HigB-2"/>
</dbReference>
<name>A0A381CAC0_9ENTR</name>
<evidence type="ECO:0000313" key="1">
    <source>
        <dbReference type="EMBL" id="SUW64289.1"/>
    </source>
</evidence>
<dbReference type="RefSeq" id="WP_115629171.1">
    <property type="nucleotide sequence ID" value="NZ_UIGI01000001.1"/>
</dbReference>
<dbReference type="Pfam" id="PF06296">
    <property type="entry name" value="RelE"/>
    <property type="match status" value="1"/>
</dbReference>
<accession>A0A381CAC0</accession>
<protein>
    <submittedName>
        <fullName evidence="1">Uncharacterized protein conserved in bacteria</fullName>
    </submittedName>
</protein>
<gene>
    <name evidence="1" type="ORF">NCTC12119_02791</name>
</gene>
<organism evidence="1 2">
    <name type="scientific">Buttiauxella agrestis</name>
    <dbReference type="NCBI Taxonomy" id="82977"/>
    <lineage>
        <taxon>Bacteria</taxon>
        <taxon>Pseudomonadati</taxon>
        <taxon>Pseudomonadota</taxon>
        <taxon>Gammaproteobacteria</taxon>
        <taxon>Enterobacterales</taxon>
        <taxon>Enterobacteriaceae</taxon>
        <taxon>Buttiauxella</taxon>
    </lineage>
</organism>
<dbReference type="Proteomes" id="UP000255528">
    <property type="component" value="Unassembled WGS sequence"/>
</dbReference>
<dbReference type="EMBL" id="UIGI01000001">
    <property type="protein sequence ID" value="SUW64289.1"/>
    <property type="molecule type" value="Genomic_DNA"/>
</dbReference>